<dbReference type="PANTHER" id="PTHR43580">
    <property type="entry name" value="OXIDOREDUCTASE GLYR1-RELATED"/>
    <property type="match status" value="1"/>
</dbReference>
<feature type="domain" description="Phosphogluconate dehydrogenase NAD-binding putative C-terminal" evidence="3">
    <location>
        <begin position="264"/>
        <end position="335"/>
    </location>
</feature>
<evidence type="ECO:0000313" key="4">
    <source>
        <dbReference type="EMBL" id="PIL34083.1"/>
    </source>
</evidence>
<keyword evidence="5" id="KW-1185">Reference proteome</keyword>
<evidence type="ECO:0000259" key="3">
    <source>
        <dbReference type="Pfam" id="PF09130"/>
    </source>
</evidence>
<feature type="domain" description="6-phosphogluconate dehydrogenase NADP-binding" evidence="2">
    <location>
        <begin position="66"/>
        <end position="192"/>
    </location>
</feature>
<dbReference type="Gene3D" id="3.40.50.720">
    <property type="entry name" value="NAD(P)-binding Rossmann-like Domain"/>
    <property type="match status" value="1"/>
</dbReference>
<dbReference type="AlphaFoldDB" id="A0A2G8SJZ8"/>
<dbReference type="InterPro" id="IPR008927">
    <property type="entry name" value="6-PGluconate_DH-like_C_sf"/>
</dbReference>
<name>A0A2G8SJZ8_9APHY</name>
<dbReference type="Pfam" id="PF03446">
    <property type="entry name" value="NAD_binding_2"/>
    <property type="match status" value="1"/>
</dbReference>
<sequence>MASRSFLRALSTTFSLRTQSATVTFPSGGLVLITVSSRSSTTLATLPPTPILNQARTLLTMPSPPTIAVIAPGAMGAAVASRFTKAGCTVLTTLEGRSPSTVDRAKKAGMEDASLGDIARRADWVLSIIPPSSATAFAEAFKKAYETSGGNPKLAFADCNAVSPDTVKSIARIFDGSPIRFVDASIIGGPPTDGYDPAFYASAAPEDEDALDAFVGLSAWGLRTIALKGEGAGVGDASGLKMAYAGISKGFIGLTATMILAANASSPATAQALMHELHASQPFILERITRSIPSMLPKAYRWVGEMEEISAFVRSGLGDGEAHVHEGFAHLYDRVEKALPEGEDVAVLKRFVEGAKATIHESGGSKSHKPQ</sequence>
<dbReference type="EMBL" id="AYKW01000006">
    <property type="protein sequence ID" value="PIL34083.1"/>
    <property type="molecule type" value="Genomic_DNA"/>
</dbReference>
<dbReference type="Pfam" id="PF09130">
    <property type="entry name" value="DUF1932"/>
    <property type="match status" value="1"/>
</dbReference>
<dbReference type="SUPFAM" id="SSF48179">
    <property type="entry name" value="6-phosphogluconate dehydrogenase C-terminal domain-like"/>
    <property type="match status" value="1"/>
</dbReference>
<dbReference type="SUPFAM" id="SSF51735">
    <property type="entry name" value="NAD(P)-binding Rossmann-fold domains"/>
    <property type="match status" value="1"/>
</dbReference>
<dbReference type="GO" id="GO:0050661">
    <property type="term" value="F:NADP binding"/>
    <property type="evidence" value="ECO:0007669"/>
    <property type="project" value="InterPro"/>
</dbReference>
<evidence type="ECO:0000259" key="2">
    <source>
        <dbReference type="Pfam" id="PF03446"/>
    </source>
</evidence>
<evidence type="ECO:0000256" key="1">
    <source>
        <dbReference type="ARBA" id="ARBA00007598"/>
    </source>
</evidence>
<reference evidence="4 5" key="1">
    <citation type="journal article" date="2015" name="Sci. Rep.">
        <title>Chromosome-level genome map provides insights into diverse defense mechanisms in the medicinal fungus Ganoderma sinense.</title>
        <authorList>
            <person name="Zhu Y."/>
            <person name="Xu J."/>
            <person name="Sun C."/>
            <person name="Zhou S."/>
            <person name="Xu H."/>
            <person name="Nelson D.R."/>
            <person name="Qian J."/>
            <person name="Song J."/>
            <person name="Luo H."/>
            <person name="Xiang L."/>
            <person name="Li Y."/>
            <person name="Xu Z."/>
            <person name="Ji A."/>
            <person name="Wang L."/>
            <person name="Lu S."/>
            <person name="Hayward A."/>
            <person name="Sun W."/>
            <person name="Li X."/>
            <person name="Schwartz D.C."/>
            <person name="Wang Y."/>
            <person name="Chen S."/>
        </authorList>
    </citation>
    <scope>NUCLEOTIDE SEQUENCE [LARGE SCALE GENOMIC DNA]</scope>
    <source>
        <strain evidence="4 5">ZZ0214-1</strain>
    </source>
</reference>
<dbReference type="Gene3D" id="1.10.1040.10">
    <property type="entry name" value="N-(1-d-carboxylethyl)-l-norvaline Dehydrogenase, domain 2"/>
    <property type="match status" value="1"/>
</dbReference>
<dbReference type="InterPro" id="IPR013328">
    <property type="entry name" value="6PGD_dom2"/>
</dbReference>
<gene>
    <name evidence="4" type="ORF">GSI_03794</name>
</gene>
<organism evidence="4 5">
    <name type="scientific">Ganoderma sinense ZZ0214-1</name>
    <dbReference type="NCBI Taxonomy" id="1077348"/>
    <lineage>
        <taxon>Eukaryota</taxon>
        <taxon>Fungi</taxon>
        <taxon>Dikarya</taxon>
        <taxon>Basidiomycota</taxon>
        <taxon>Agaricomycotina</taxon>
        <taxon>Agaricomycetes</taxon>
        <taxon>Polyporales</taxon>
        <taxon>Polyporaceae</taxon>
        <taxon>Ganoderma</taxon>
    </lineage>
</organism>
<dbReference type="InterPro" id="IPR015814">
    <property type="entry name" value="Pgluconate_DH_NAD-bd_C"/>
</dbReference>
<dbReference type="InterPro" id="IPR051265">
    <property type="entry name" value="HIBADH-related_NP60_sf"/>
</dbReference>
<dbReference type="InterPro" id="IPR036291">
    <property type="entry name" value="NAD(P)-bd_dom_sf"/>
</dbReference>
<comment type="similarity">
    <text evidence="1">Belongs to the HIBADH-related family. NP60 subfamily.</text>
</comment>
<dbReference type="STRING" id="1077348.A0A2G8SJZ8"/>
<dbReference type="InterPro" id="IPR006115">
    <property type="entry name" value="6PGDH_NADP-bd"/>
</dbReference>
<dbReference type="PANTHER" id="PTHR43580:SF2">
    <property type="entry name" value="CYTOKINE-LIKE NUCLEAR FACTOR N-PAC"/>
    <property type="match status" value="1"/>
</dbReference>
<dbReference type="Proteomes" id="UP000230002">
    <property type="component" value="Unassembled WGS sequence"/>
</dbReference>
<dbReference type="OrthoDB" id="9988102at2759"/>
<protein>
    <recommendedName>
        <fullName evidence="6">Phosphogluconate dehydrogenase NAD-binding putative C-terminal domain-containing protein</fullName>
    </recommendedName>
</protein>
<evidence type="ECO:0008006" key="6">
    <source>
        <dbReference type="Google" id="ProtNLM"/>
    </source>
</evidence>
<accession>A0A2G8SJZ8</accession>
<evidence type="ECO:0000313" key="5">
    <source>
        <dbReference type="Proteomes" id="UP000230002"/>
    </source>
</evidence>
<comment type="caution">
    <text evidence="4">The sequence shown here is derived from an EMBL/GenBank/DDBJ whole genome shotgun (WGS) entry which is preliminary data.</text>
</comment>
<proteinExistence type="inferred from homology"/>